<proteinExistence type="predicted"/>
<name>A0A917EQM9_9BACI</name>
<dbReference type="InterPro" id="IPR012947">
    <property type="entry name" value="tRNA_SAD"/>
</dbReference>
<dbReference type="Gene3D" id="3.30.980.10">
    <property type="entry name" value="Threonyl-trna Synthetase, Chain A, domain 2"/>
    <property type="match status" value="1"/>
</dbReference>
<feature type="coiled-coil region" evidence="5">
    <location>
        <begin position="266"/>
        <end position="322"/>
    </location>
</feature>
<organism evidence="7 8">
    <name type="scientific">Priestia taiwanensis</name>
    <dbReference type="NCBI Taxonomy" id="1347902"/>
    <lineage>
        <taxon>Bacteria</taxon>
        <taxon>Bacillati</taxon>
        <taxon>Bacillota</taxon>
        <taxon>Bacilli</taxon>
        <taxon>Bacillales</taxon>
        <taxon>Bacillaceae</taxon>
        <taxon>Priestia</taxon>
    </lineage>
</organism>
<dbReference type="PANTHER" id="PTHR43462:SF1">
    <property type="entry name" value="ALANYL-TRNA EDITING PROTEIN AARSD1"/>
    <property type="match status" value="1"/>
</dbReference>
<reference evidence="7" key="2">
    <citation type="submission" date="2020-09" db="EMBL/GenBank/DDBJ databases">
        <authorList>
            <person name="Sun Q."/>
            <person name="Zhou Y."/>
        </authorList>
    </citation>
    <scope>NUCLEOTIDE SEQUENCE</scope>
    <source>
        <strain evidence="7">CGMCC 1.12698</strain>
    </source>
</reference>
<keyword evidence="8" id="KW-1185">Reference proteome</keyword>
<dbReference type="GO" id="GO:0003676">
    <property type="term" value="F:nucleic acid binding"/>
    <property type="evidence" value="ECO:0007669"/>
    <property type="project" value="InterPro"/>
</dbReference>
<evidence type="ECO:0000256" key="2">
    <source>
        <dbReference type="ARBA" id="ARBA00004496"/>
    </source>
</evidence>
<feature type="domain" description="Alanyl-transfer RNA synthetases family profile" evidence="6">
    <location>
        <begin position="1"/>
        <end position="236"/>
    </location>
</feature>
<reference evidence="7" key="1">
    <citation type="journal article" date="2014" name="Int. J. Syst. Evol. Microbiol.">
        <title>Complete genome sequence of Corynebacterium casei LMG S-19264T (=DSM 44701T), isolated from a smear-ripened cheese.</title>
        <authorList>
            <consortium name="US DOE Joint Genome Institute (JGI-PGF)"/>
            <person name="Walter F."/>
            <person name="Albersmeier A."/>
            <person name="Kalinowski J."/>
            <person name="Ruckert C."/>
        </authorList>
    </citation>
    <scope>NUCLEOTIDE SEQUENCE</scope>
    <source>
        <strain evidence="7">CGMCC 1.12698</strain>
    </source>
</reference>
<dbReference type="Pfam" id="PF01411">
    <property type="entry name" value="tRNA-synt_2c"/>
    <property type="match status" value="1"/>
</dbReference>
<comment type="cofactor">
    <cofactor evidence="1">
        <name>Zn(2+)</name>
        <dbReference type="ChEBI" id="CHEBI:29105"/>
    </cofactor>
</comment>
<dbReference type="InterPro" id="IPR018163">
    <property type="entry name" value="Thr/Ala-tRNA-synth_IIc_edit"/>
</dbReference>
<dbReference type="GO" id="GO:0005524">
    <property type="term" value="F:ATP binding"/>
    <property type="evidence" value="ECO:0007669"/>
    <property type="project" value="InterPro"/>
</dbReference>
<dbReference type="PANTHER" id="PTHR43462">
    <property type="entry name" value="ALANYL-TRNA EDITING PROTEIN"/>
    <property type="match status" value="1"/>
</dbReference>
<dbReference type="Gene3D" id="3.10.310.40">
    <property type="match status" value="1"/>
</dbReference>
<dbReference type="EMBL" id="BMFK01000001">
    <property type="protein sequence ID" value="GGE66789.1"/>
    <property type="molecule type" value="Genomic_DNA"/>
</dbReference>
<evidence type="ECO:0000256" key="5">
    <source>
        <dbReference type="SAM" id="Coils"/>
    </source>
</evidence>
<accession>A0A917EQM9</accession>
<comment type="subcellular location">
    <subcellularLocation>
        <location evidence="2">Cytoplasm</location>
    </subcellularLocation>
</comment>
<dbReference type="Gene3D" id="2.40.30.130">
    <property type="match status" value="1"/>
</dbReference>
<dbReference type="InterPro" id="IPR018164">
    <property type="entry name" value="Ala-tRNA-synth_IIc_N"/>
</dbReference>
<evidence type="ECO:0000259" key="6">
    <source>
        <dbReference type="PROSITE" id="PS50860"/>
    </source>
</evidence>
<dbReference type="GO" id="GO:0005737">
    <property type="term" value="C:cytoplasm"/>
    <property type="evidence" value="ECO:0007669"/>
    <property type="project" value="UniProtKB-SubCell"/>
</dbReference>
<dbReference type="SUPFAM" id="SSF50447">
    <property type="entry name" value="Translation proteins"/>
    <property type="match status" value="1"/>
</dbReference>
<dbReference type="AlphaFoldDB" id="A0A917EQM9"/>
<dbReference type="SUPFAM" id="SSF55186">
    <property type="entry name" value="ThrRS/AlaRS common domain"/>
    <property type="match status" value="1"/>
</dbReference>
<gene>
    <name evidence="7" type="primary">alaS</name>
    <name evidence="7" type="ORF">GCM10007140_16190</name>
</gene>
<dbReference type="InterPro" id="IPR051335">
    <property type="entry name" value="Alanyl-tRNA_Editing_Enzymes"/>
</dbReference>
<keyword evidence="5" id="KW-0175">Coiled coil</keyword>
<dbReference type="GO" id="GO:0004813">
    <property type="term" value="F:alanine-tRNA ligase activity"/>
    <property type="evidence" value="ECO:0007669"/>
    <property type="project" value="InterPro"/>
</dbReference>
<dbReference type="Proteomes" id="UP000605259">
    <property type="component" value="Unassembled WGS sequence"/>
</dbReference>
<evidence type="ECO:0000313" key="7">
    <source>
        <dbReference type="EMBL" id="GGE66789.1"/>
    </source>
</evidence>
<sequence length="394" mass="44475">MTEKLYYENAYTRMFSAKVVKADNDENGLYVVLDRTAFYPTGGGQPCDKGRLNESLVERVEEVNGEIRHYLSSPLARETGVKGTIDWTRRFDYMQQHAGQHILSAAFEELHHIETIGFHLGKEFVTIDLNIEKLDEEVVRSAELLANQIIFENRTIEPRFIDAEEVATLPLRKLPTVQENIRVVIIDNFDYNGCGGTHPLQTGEIGQIKVVTWERHKQKVRLTFVCGHRALHEMNKKQSLLAQSAHVLKCNEQDVPVKIETLVQSQRELEKALQIAQGKLLEVEAQELIHSHHTNIISVAFQQRTMQEIQQLAMNITSTEEEAVVLFVIEDGERLQLLCACGKQVDHSMNDLVKEVLPLIDGKGGGNKTSARGGGIARISSDELLTNLRSQLMS</sequence>
<dbReference type="PROSITE" id="PS50860">
    <property type="entry name" value="AA_TRNA_LIGASE_II_ALA"/>
    <property type="match status" value="1"/>
</dbReference>
<protein>
    <submittedName>
        <fullName evidence="7">Alanyl-tRNA editing protein</fullName>
    </submittedName>
</protein>
<dbReference type="SMART" id="SM00863">
    <property type="entry name" value="tRNA_SAD"/>
    <property type="match status" value="1"/>
</dbReference>
<evidence type="ECO:0000313" key="8">
    <source>
        <dbReference type="Proteomes" id="UP000605259"/>
    </source>
</evidence>
<dbReference type="GO" id="GO:0002161">
    <property type="term" value="F:aminoacyl-tRNA deacylase activity"/>
    <property type="evidence" value="ECO:0007669"/>
    <property type="project" value="UniProtKB-ARBA"/>
</dbReference>
<dbReference type="InterPro" id="IPR009000">
    <property type="entry name" value="Transl_B-barrel_sf"/>
</dbReference>
<comment type="caution">
    <text evidence="7">The sequence shown here is derived from an EMBL/GenBank/DDBJ whole genome shotgun (WGS) entry which is preliminary data.</text>
</comment>
<evidence type="ECO:0000256" key="4">
    <source>
        <dbReference type="ARBA" id="ARBA00022833"/>
    </source>
</evidence>
<dbReference type="InterPro" id="IPR018165">
    <property type="entry name" value="Ala-tRNA-synth_IIc_core"/>
</dbReference>
<dbReference type="GO" id="GO:0006419">
    <property type="term" value="P:alanyl-tRNA aminoacylation"/>
    <property type="evidence" value="ECO:0007669"/>
    <property type="project" value="InterPro"/>
</dbReference>
<keyword evidence="3" id="KW-0479">Metal-binding</keyword>
<dbReference type="Pfam" id="PF07973">
    <property type="entry name" value="tRNA_SAD"/>
    <property type="match status" value="1"/>
</dbReference>
<keyword evidence="4" id="KW-0862">Zinc</keyword>
<dbReference type="GO" id="GO:0046872">
    <property type="term" value="F:metal ion binding"/>
    <property type="evidence" value="ECO:0007669"/>
    <property type="project" value="UniProtKB-KW"/>
</dbReference>
<evidence type="ECO:0000256" key="3">
    <source>
        <dbReference type="ARBA" id="ARBA00022723"/>
    </source>
</evidence>
<dbReference type="RefSeq" id="WP_188387858.1">
    <property type="nucleotide sequence ID" value="NZ_BMFK01000001.1"/>
</dbReference>
<evidence type="ECO:0000256" key="1">
    <source>
        <dbReference type="ARBA" id="ARBA00001947"/>
    </source>
</evidence>